<evidence type="ECO:0000256" key="7">
    <source>
        <dbReference type="SAM" id="MobiDB-lite"/>
    </source>
</evidence>
<dbReference type="EMBL" id="CP065050">
    <property type="protein sequence ID" value="QPI56966.1"/>
    <property type="molecule type" value="Genomic_DNA"/>
</dbReference>
<evidence type="ECO:0000259" key="9">
    <source>
        <dbReference type="Pfam" id="PF08281"/>
    </source>
</evidence>
<dbReference type="Gene3D" id="1.10.10.10">
    <property type="entry name" value="Winged helix-like DNA-binding domain superfamily/Winged helix DNA-binding domain"/>
    <property type="match status" value="1"/>
</dbReference>
<dbReference type="Pfam" id="PF04542">
    <property type="entry name" value="Sigma70_r2"/>
    <property type="match status" value="1"/>
</dbReference>
<evidence type="ECO:0000256" key="4">
    <source>
        <dbReference type="ARBA" id="ARBA00023125"/>
    </source>
</evidence>
<dbReference type="InterPro" id="IPR039425">
    <property type="entry name" value="RNA_pol_sigma-70-like"/>
</dbReference>
<organism evidence="10 11">
    <name type="scientific">Streptomyces malaysiensis</name>
    <dbReference type="NCBI Taxonomy" id="92644"/>
    <lineage>
        <taxon>Bacteria</taxon>
        <taxon>Bacillati</taxon>
        <taxon>Actinomycetota</taxon>
        <taxon>Actinomycetes</taxon>
        <taxon>Kitasatosporales</taxon>
        <taxon>Streptomycetaceae</taxon>
        <taxon>Streptomyces</taxon>
        <taxon>Streptomyces violaceusniger group</taxon>
    </lineage>
</organism>
<dbReference type="PROSITE" id="PS01063">
    <property type="entry name" value="SIGMA70_ECF"/>
    <property type="match status" value="1"/>
</dbReference>
<dbReference type="Proteomes" id="UP000663421">
    <property type="component" value="Chromosome"/>
</dbReference>
<accession>A0ABX6WAX1</accession>
<dbReference type="PANTHER" id="PTHR43133">
    <property type="entry name" value="RNA POLYMERASE ECF-TYPE SIGMA FACTO"/>
    <property type="match status" value="1"/>
</dbReference>
<dbReference type="InterPro" id="IPR036388">
    <property type="entry name" value="WH-like_DNA-bd_sf"/>
</dbReference>
<evidence type="ECO:0000313" key="10">
    <source>
        <dbReference type="EMBL" id="QPI56966.1"/>
    </source>
</evidence>
<feature type="compositionally biased region" description="Low complexity" evidence="7">
    <location>
        <begin position="233"/>
        <end position="245"/>
    </location>
</feature>
<proteinExistence type="inferred from homology"/>
<evidence type="ECO:0000256" key="5">
    <source>
        <dbReference type="ARBA" id="ARBA00023163"/>
    </source>
</evidence>
<dbReference type="NCBIfam" id="TIGR02937">
    <property type="entry name" value="sigma70-ECF"/>
    <property type="match status" value="1"/>
</dbReference>
<protein>
    <recommendedName>
        <fullName evidence="6">RNA polymerase sigma factor</fullName>
    </recommendedName>
</protein>
<dbReference type="InterPro" id="IPR007627">
    <property type="entry name" value="RNA_pol_sigma70_r2"/>
</dbReference>
<dbReference type="SUPFAM" id="SSF88659">
    <property type="entry name" value="Sigma3 and sigma4 domains of RNA polymerase sigma factors"/>
    <property type="match status" value="1"/>
</dbReference>
<feature type="compositionally biased region" description="Low complexity" evidence="7">
    <location>
        <begin position="260"/>
        <end position="282"/>
    </location>
</feature>
<comment type="similarity">
    <text evidence="1 6">Belongs to the sigma-70 factor family. ECF subfamily.</text>
</comment>
<dbReference type="InterPro" id="IPR013249">
    <property type="entry name" value="RNA_pol_sigma70_r4_t2"/>
</dbReference>
<keyword evidence="4 6" id="KW-0238">DNA-binding</keyword>
<sequence length="385" mass="39713">MASILSGVEPDSVRRCMRDVRTEAQIIARVRTGDAEAYAELVRAHAPIAHRTARLLGAGADAEDVVQDAFVKAYLALGRFQSEASFRPWLLRIVAHETSNAVRSARRRRTAVDREGALLAGAEPVIPESADPAAVALAGERRARLLAALERLSEPQRRVVIYRYLLDLDEAETAEALGWPRGTVKSRLSRALRRLEQLLGPSERADETADEAGWTAGGPSWTAEGTAGGTAGGTADAPEWTADGTEWGGEGDGRGRAARRAAGARAGAGDTAVRRTVAARRVAGGRRGAGSEHAAGGKHAAGGRRGFGGRQGPGGPGGSQGSGGRRPPGRRGDAGRAGARPDRGPSGAGGRRPDPGGAVVAAPARPGGRAGARARRQPVGRPGAG</sequence>
<name>A0ABX6WAX1_STRMQ</name>
<feature type="compositionally biased region" description="Gly residues" evidence="7">
    <location>
        <begin position="299"/>
        <end position="326"/>
    </location>
</feature>
<feature type="region of interest" description="Disordered" evidence="7">
    <location>
        <begin position="199"/>
        <end position="385"/>
    </location>
</feature>
<dbReference type="Gene3D" id="1.10.1740.10">
    <property type="match status" value="1"/>
</dbReference>
<dbReference type="InterPro" id="IPR013325">
    <property type="entry name" value="RNA_pol_sigma_r2"/>
</dbReference>
<evidence type="ECO:0000259" key="8">
    <source>
        <dbReference type="Pfam" id="PF04542"/>
    </source>
</evidence>
<dbReference type="InterPro" id="IPR013324">
    <property type="entry name" value="RNA_pol_sigma_r3/r4-like"/>
</dbReference>
<evidence type="ECO:0000313" key="11">
    <source>
        <dbReference type="Proteomes" id="UP000663421"/>
    </source>
</evidence>
<gene>
    <name evidence="10" type="ORF">I1A49_20365</name>
</gene>
<evidence type="ECO:0000256" key="1">
    <source>
        <dbReference type="ARBA" id="ARBA00010641"/>
    </source>
</evidence>
<dbReference type="InterPro" id="IPR014284">
    <property type="entry name" value="RNA_pol_sigma-70_dom"/>
</dbReference>
<keyword evidence="11" id="KW-1185">Reference proteome</keyword>
<reference evidence="10 11" key="1">
    <citation type="submission" date="2020-11" db="EMBL/GenBank/DDBJ databases">
        <title>Complete genome sequence unveiled secondary metabolic potentials in Streptomyces solisilvae HNM0141.</title>
        <authorList>
            <person name="Huang X."/>
        </authorList>
    </citation>
    <scope>NUCLEOTIDE SEQUENCE [LARGE SCALE GENOMIC DNA]</scope>
    <source>
        <strain evidence="10 11">HNM0141</strain>
    </source>
</reference>
<dbReference type="SUPFAM" id="SSF88946">
    <property type="entry name" value="Sigma2 domain of RNA polymerase sigma factors"/>
    <property type="match status" value="1"/>
</dbReference>
<dbReference type="PANTHER" id="PTHR43133:SF8">
    <property type="entry name" value="RNA POLYMERASE SIGMA FACTOR HI_1459-RELATED"/>
    <property type="match status" value="1"/>
</dbReference>
<feature type="compositionally biased region" description="Basic and acidic residues" evidence="7">
    <location>
        <begin position="330"/>
        <end position="343"/>
    </location>
</feature>
<dbReference type="Pfam" id="PF08281">
    <property type="entry name" value="Sigma70_r4_2"/>
    <property type="match status" value="1"/>
</dbReference>
<evidence type="ECO:0000256" key="3">
    <source>
        <dbReference type="ARBA" id="ARBA00023082"/>
    </source>
</evidence>
<evidence type="ECO:0000256" key="6">
    <source>
        <dbReference type="RuleBase" id="RU000716"/>
    </source>
</evidence>
<keyword evidence="5 6" id="KW-0804">Transcription</keyword>
<dbReference type="InterPro" id="IPR000838">
    <property type="entry name" value="RNA_pol_sigma70_ECF_CS"/>
</dbReference>
<keyword evidence="3 6" id="KW-0731">Sigma factor</keyword>
<feature type="domain" description="RNA polymerase sigma factor 70 region 4 type 2" evidence="9">
    <location>
        <begin position="143"/>
        <end position="195"/>
    </location>
</feature>
<keyword evidence="2 6" id="KW-0805">Transcription regulation</keyword>
<feature type="compositionally biased region" description="Low complexity" evidence="7">
    <location>
        <begin position="355"/>
        <end position="367"/>
    </location>
</feature>
<feature type="domain" description="RNA polymerase sigma-70 region 2" evidence="8">
    <location>
        <begin position="41"/>
        <end position="108"/>
    </location>
</feature>
<dbReference type="CDD" id="cd06171">
    <property type="entry name" value="Sigma70_r4"/>
    <property type="match status" value="1"/>
</dbReference>
<evidence type="ECO:0000256" key="2">
    <source>
        <dbReference type="ARBA" id="ARBA00023015"/>
    </source>
</evidence>